<name>A0A6L2NNB7_TANCI</name>
<evidence type="ECO:0000256" key="1">
    <source>
        <dbReference type="SAM" id="MobiDB-lite"/>
    </source>
</evidence>
<gene>
    <name evidence="2" type="ORF">Tci_058470</name>
</gene>
<dbReference type="EMBL" id="BKCJ010009335">
    <property type="protein sequence ID" value="GEU86492.1"/>
    <property type="molecule type" value="Genomic_DNA"/>
</dbReference>
<accession>A0A6L2NNB7</accession>
<comment type="caution">
    <text evidence="2">The sequence shown here is derived from an EMBL/GenBank/DDBJ whole genome shotgun (WGS) entry which is preliminary data.</text>
</comment>
<evidence type="ECO:0000313" key="2">
    <source>
        <dbReference type="EMBL" id="GEU86492.1"/>
    </source>
</evidence>
<organism evidence="2">
    <name type="scientific">Tanacetum cinerariifolium</name>
    <name type="common">Dalmatian daisy</name>
    <name type="synonym">Chrysanthemum cinerariifolium</name>
    <dbReference type="NCBI Taxonomy" id="118510"/>
    <lineage>
        <taxon>Eukaryota</taxon>
        <taxon>Viridiplantae</taxon>
        <taxon>Streptophyta</taxon>
        <taxon>Embryophyta</taxon>
        <taxon>Tracheophyta</taxon>
        <taxon>Spermatophyta</taxon>
        <taxon>Magnoliopsida</taxon>
        <taxon>eudicotyledons</taxon>
        <taxon>Gunneridae</taxon>
        <taxon>Pentapetalae</taxon>
        <taxon>asterids</taxon>
        <taxon>campanulids</taxon>
        <taxon>Asterales</taxon>
        <taxon>Asteraceae</taxon>
        <taxon>Asteroideae</taxon>
        <taxon>Anthemideae</taxon>
        <taxon>Anthemidinae</taxon>
        <taxon>Tanacetum</taxon>
    </lineage>
</organism>
<proteinExistence type="predicted"/>
<sequence length="343" mass="38768">MCFELYRIQNQITRSHPEASRRRHAVANGLVDRRKRCCCLKFWYDVKVLVDATDVDRVYEARLTKVIFKSEKQQHGATQSGEDSMQDGVYTEDFPRLDLVYQNLNTNNNNVSRTGASQEGYSGIKSSHSKPQAASTYPTPSNIEVNSKVSNESTLKSAVVFVSEINASNAQIFNIDVVADLFGVPLNSCKDINEFTKDLELGKYELWSELTKEKRLEITDTICNRWDALLNEYESVNINKKSTSYVGTASASAKDQPKVNSNFRPLVADPVFDGVNIFIPRKVVEKMAFRGNTRAFGSFREETDKITDLHQILEEVLLTDNGDGVASIKRRRRDLSSDGIWNL</sequence>
<reference evidence="2" key="1">
    <citation type="journal article" date="2019" name="Sci. Rep.">
        <title>Draft genome of Tanacetum cinerariifolium, the natural source of mosquito coil.</title>
        <authorList>
            <person name="Yamashiro T."/>
            <person name="Shiraishi A."/>
            <person name="Satake H."/>
            <person name="Nakayama K."/>
        </authorList>
    </citation>
    <scope>NUCLEOTIDE SEQUENCE</scope>
</reference>
<feature type="compositionally biased region" description="Polar residues" evidence="1">
    <location>
        <begin position="111"/>
        <end position="140"/>
    </location>
</feature>
<protein>
    <submittedName>
        <fullName evidence="2">Uncharacterized protein</fullName>
    </submittedName>
</protein>
<feature type="region of interest" description="Disordered" evidence="1">
    <location>
        <begin position="108"/>
        <end position="140"/>
    </location>
</feature>
<dbReference type="AlphaFoldDB" id="A0A6L2NNB7"/>